<dbReference type="PANTHER" id="PTHR45737:SF6">
    <property type="entry name" value="VON WILLEBRAND FACTOR A DOMAIN-CONTAINING PROTEIN 5A"/>
    <property type="match status" value="1"/>
</dbReference>
<reference evidence="1" key="1">
    <citation type="submission" date="2015-07" db="EMBL/GenBank/DDBJ databases">
        <title>MeaNS - Measles Nucleotide Surveillance Program.</title>
        <authorList>
            <person name="Tran T."/>
            <person name="Druce J."/>
        </authorList>
    </citation>
    <scope>NUCLEOTIDE SEQUENCE</scope>
    <source>
        <strain evidence="1">UCB-OBI-ISO-001</strain>
        <tissue evidence="1">Gonad</tissue>
    </source>
</reference>
<dbReference type="PANTHER" id="PTHR45737">
    <property type="entry name" value="VON WILLEBRAND FACTOR A DOMAIN-CONTAINING PROTEIN 5A"/>
    <property type="match status" value="1"/>
</dbReference>
<dbReference type="AlphaFoldDB" id="A0A0L8FP63"/>
<dbReference type="STRING" id="37653.A0A0L8FP63"/>
<protein>
    <submittedName>
        <fullName evidence="1">Uncharacterized protein</fullName>
    </submittedName>
</protein>
<feature type="non-terminal residue" evidence="1">
    <location>
        <position position="1"/>
    </location>
</feature>
<name>A0A0L8FP63_OCTBM</name>
<proteinExistence type="predicted"/>
<gene>
    <name evidence="1" type="ORF">OCBIM_22013353mg</name>
</gene>
<dbReference type="EMBL" id="KQ428460">
    <property type="protein sequence ID" value="KOF66170.1"/>
    <property type="molecule type" value="Genomic_DNA"/>
</dbReference>
<organism evidence="1">
    <name type="scientific">Octopus bimaculoides</name>
    <name type="common">California two-spotted octopus</name>
    <dbReference type="NCBI Taxonomy" id="37653"/>
    <lineage>
        <taxon>Eukaryota</taxon>
        <taxon>Metazoa</taxon>
        <taxon>Spiralia</taxon>
        <taxon>Lophotrochozoa</taxon>
        <taxon>Mollusca</taxon>
        <taxon>Cephalopoda</taxon>
        <taxon>Coleoidea</taxon>
        <taxon>Octopodiformes</taxon>
        <taxon>Octopoda</taxon>
        <taxon>Incirrata</taxon>
        <taxon>Octopodidae</taxon>
        <taxon>Octopus</taxon>
    </lineage>
</organism>
<evidence type="ECO:0000313" key="1">
    <source>
        <dbReference type="EMBL" id="KOF66170.1"/>
    </source>
</evidence>
<sequence length="249" mass="27668">NLVSKYTSFVGLKKNIPECKPMPCAVSSSPAPVPPPPQAISCPVNKSDLDLDEDFEFINVDSVDSSADFVPSDFGFANLNCLSQKFVSRTKNKEILPCMIKRANQKCYSKIEATDSMGVSCLSRTFTRSLNVSDAESSISAETTNKDILTCLVDLQAFYGFWNLDDQLAQALNISLKDLNNENPSVSDKIWATAIAVAVLREKLVSQRCEWELMENKAMVWLESQNMQPMNSEKLLEKATNFIKNKMAA</sequence>
<dbReference type="OrthoDB" id="1729737at2759"/>
<accession>A0A0L8FP63</accession>